<sequence>MKKAPLETEEDLKLIKNFILLPILLDILERDTHLLQGASLKMVSVYVNILSYVQQQATVDLRTIRKGLYTRGLRVYEQSKNEVGVTVSYLCRGYHYQLSVMWTVVKAELQEKLSRYVEGWRSDL</sequence>
<evidence type="ECO:0000313" key="1">
    <source>
        <dbReference type="EMBL" id="MDQ0166945.1"/>
    </source>
</evidence>
<dbReference type="InterPro" id="IPR058600">
    <property type="entry name" value="YhjD-like"/>
</dbReference>
<proteinExistence type="predicted"/>
<dbReference type="EMBL" id="JAUSTY010000011">
    <property type="protein sequence ID" value="MDQ0166945.1"/>
    <property type="molecule type" value="Genomic_DNA"/>
</dbReference>
<protein>
    <submittedName>
        <fullName evidence="1">Uncharacterized protein</fullName>
    </submittedName>
</protein>
<organism evidence="1 2">
    <name type="scientific">Caldalkalibacillus horti</name>
    <dbReference type="NCBI Taxonomy" id="77523"/>
    <lineage>
        <taxon>Bacteria</taxon>
        <taxon>Bacillati</taxon>
        <taxon>Bacillota</taxon>
        <taxon>Bacilli</taxon>
        <taxon>Bacillales</taxon>
        <taxon>Bacillaceae</taxon>
        <taxon>Caldalkalibacillus</taxon>
    </lineage>
</organism>
<dbReference type="RefSeq" id="WP_307395550.1">
    <property type="nucleotide sequence ID" value="NZ_BAAADK010000003.1"/>
</dbReference>
<name>A0ABT9W115_9BACI</name>
<reference evidence="1 2" key="1">
    <citation type="submission" date="2023-07" db="EMBL/GenBank/DDBJ databases">
        <title>Genomic Encyclopedia of Type Strains, Phase IV (KMG-IV): sequencing the most valuable type-strain genomes for metagenomic binning, comparative biology and taxonomic classification.</title>
        <authorList>
            <person name="Goeker M."/>
        </authorList>
    </citation>
    <scope>NUCLEOTIDE SEQUENCE [LARGE SCALE GENOMIC DNA]</scope>
    <source>
        <strain evidence="1 2">DSM 12751</strain>
    </source>
</reference>
<comment type="caution">
    <text evidence="1">The sequence shown here is derived from an EMBL/GenBank/DDBJ whole genome shotgun (WGS) entry which is preliminary data.</text>
</comment>
<gene>
    <name evidence="1" type="ORF">J2S11_002861</name>
</gene>
<dbReference type="Proteomes" id="UP001235840">
    <property type="component" value="Unassembled WGS sequence"/>
</dbReference>
<accession>A0ABT9W115</accession>
<evidence type="ECO:0000313" key="2">
    <source>
        <dbReference type="Proteomes" id="UP001235840"/>
    </source>
</evidence>
<keyword evidence="2" id="KW-1185">Reference proteome</keyword>
<dbReference type="Pfam" id="PF26325">
    <property type="entry name" value="YhjD"/>
    <property type="match status" value="1"/>
</dbReference>